<gene>
    <name evidence="1" type="ORF">F4820DRAFT_435375</name>
</gene>
<keyword evidence="1" id="KW-0378">Hydrolase</keyword>
<accession>A0ACB9YPE7</accession>
<dbReference type="EMBL" id="MU393568">
    <property type="protein sequence ID" value="KAI4860910.1"/>
    <property type="molecule type" value="Genomic_DNA"/>
</dbReference>
<dbReference type="Proteomes" id="UP001497700">
    <property type="component" value="Unassembled WGS sequence"/>
</dbReference>
<evidence type="ECO:0000313" key="1">
    <source>
        <dbReference type="EMBL" id="KAI4860910.1"/>
    </source>
</evidence>
<comment type="caution">
    <text evidence="1">The sequence shown here is derived from an EMBL/GenBank/DDBJ whole genome shotgun (WGS) entry which is preliminary data.</text>
</comment>
<reference evidence="1 2" key="1">
    <citation type="journal article" date="2022" name="New Phytol.">
        <title>Ecological generalism drives hyperdiversity of secondary metabolite gene clusters in xylarialean endophytes.</title>
        <authorList>
            <person name="Franco M.E.E."/>
            <person name="Wisecaver J.H."/>
            <person name="Arnold A.E."/>
            <person name="Ju Y.M."/>
            <person name="Slot J.C."/>
            <person name="Ahrendt S."/>
            <person name="Moore L.P."/>
            <person name="Eastman K.E."/>
            <person name="Scott K."/>
            <person name="Konkel Z."/>
            <person name="Mondo S.J."/>
            <person name="Kuo A."/>
            <person name="Hayes R.D."/>
            <person name="Haridas S."/>
            <person name="Andreopoulos B."/>
            <person name="Riley R."/>
            <person name="LaButti K."/>
            <person name="Pangilinan J."/>
            <person name="Lipzen A."/>
            <person name="Amirebrahimi M."/>
            <person name="Yan J."/>
            <person name="Adam C."/>
            <person name="Keymanesh K."/>
            <person name="Ng V."/>
            <person name="Louie K."/>
            <person name="Northen T."/>
            <person name="Drula E."/>
            <person name="Henrissat B."/>
            <person name="Hsieh H.M."/>
            <person name="Youens-Clark K."/>
            <person name="Lutzoni F."/>
            <person name="Miadlikowska J."/>
            <person name="Eastwood D.C."/>
            <person name="Hamelin R.C."/>
            <person name="Grigoriev I.V."/>
            <person name="U'Ren J.M."/>
        </authorList>
    </citation>
    <scope>NUCLEOTIDE SEQUENCE [LARGE SCALE GENOMIC DNA]</scope>
    <source>
        <strain evidence="1 2">CBS 119005</strain>
    </source>
</reference>
<name>A0ACB9YPE7_9PEZI</name>
<sequence>MAKMTRLSTAIAAIALASTSAALDLNVKDQASIKEIAAQVAKGLYVYYDPSSTAGQFTQPEPWFWWLSGSAWNGLMDYTVYTGDKTYQADILSAISKNLGPNYDFAPSEQASWEANDDQVYWVYNALTAMEYGFQALPCETSETNTVGECANSWLAIGTHAFEDFVARWKKDSATCAGGLKWQYTASANGYYYKNSVSNGGFFQTAARLARYTGNETYGDWATKIWDWSAGVKFVSDDFHVFDGAGDENGANCSGVNQDQWSYNIASYIHGAAHMYAYTKGSSAWESRVQGLVDAAQKTFFGPTAAAAGVMYEQKCELSSSCDVDQTSFKASLSRWLGKTAVLVPSVRPSILALLEASAGGAASSCSGHGNSTCGMKWYTNGFDGQSDLGVELSALEIIQSLLATSAPDFAVASQ</sequence>
<evidence type="ECO:0000313" key="2">
    <source>
        <dbReference type="Proteomes" id="UP001497700"/>
    </source>
</evidence>
<protein>
    <submittedName>
        <fullName evidence="1">Glycoside hydrolase family 76 protein</fullName>
    </submittedName>
</protein>
<organism evidence="1 2">
    <name type="scientific">Hypoxylon rubiginosum</name>
    <dbReference type="NCBI Taxonomy" id="110542"/>
    <lineage>
        <taxon>Eukaryota</taxon>
        <taxon>Fungi</taxon>
        <taxon>Dikarya</taxon>
        <taxon>Ascomycota</taxon>
        <taxon>Pezizomycotina</taxon>
        <taxon>Sordariomycetes</taxon>
        <taxon>Xylariomycetidae</taxon>
        <taxon>Xylariales</taxon>
        <taxon>Hypoxylaceae</taxon>
        <taxon>Hypoxylon</taxon>
    </lineage>
</organism>
<proteinExistence type="predicted"/>
<keyword evidence="2" id="KW-1185">Reference proteome</keyword>